<evidence type="ECO:0000259" key="12">
    <source>
        <dbReference type="PROSITE" id="PS50102"/>
    </source>
</evidence>
<dbReference type="GO" id="GO:1990904">
    <property type="term" value="C:ribonucleoprotein complex"/>
    <property type="evidence" value="ECO:0000318"/>
    <property type="project" value="GO_Central"/>
</dbReference>
<accession>A0A2K2DTQ1</accession>
<dbReference type="KEGG" id="bdi:100828353"/>
<dbReference type="PROSITE" id="PS50102">
    <property type="entry name" value="RRM"/>
    <property type="match status" value="4"/>
</dbReference>
<dbReference type="InterPro" id="IPR000504">
    <property type="entry name" value="RRM_dom"/>
</dbReference>
<dbReference type="FunFam" id="3.30.70.330:FF:000499">
    <property type="entry name" value="Polyadenylate-binding protein"/>
    <property type="match status" value="1"/>
</dbReference>
<dbReference type="SUPFAM" id="SSF63570">
    <property type="entry name" value="PABC (PABP) domain"/>
    <property type="match status" value="1"/>
</dbReference>
<evidence type="ECO:0000256" key="3">
    <source>
        <dbReference type="ARBA" id="ARBA00008557"/>
    </source>
</evidence>
<dbReference type="InterPro" id="IPR002004">
    <property type="entry name" value="PABP_HYD_C"/>
</dbReference>
<gene>
    <name evidence="15" type="primary">LOC100828353</name>
    <name evidence="14" type="ORF">BRADI_1g66410v3</name>
</gene>
<dbReference type="GO" id="GO:0003730">
    <property type="term" value="F:mRNA 3'-UTR binding"/>
    <property type="evidence" value="ECO:0000318"/>
    <property type="project" value="GO_Central"/>
</dbReference>
<dbReference type="GO" id="GO:0005829">
    <property type="term" value="C:cytosol"/>
    <property type="evidence" value="ECO:0000318"/>
    <property type="project" value="GO_Central"/>
</dbReference>
<dbReference type="SMART" id="SM00360">
    <property type="entry name" value="RRM"/>
    <property type="match status" value="4"/>
</dbReference>
<protein>
    <recommendedName>
        <fullName evidence="10">Polyadenylate-binding protein</fullName>
        <shortName evidence="10">PABP</shortName>
    </recommendedName>
</protein>
<dbReference type="FunFam" id="3.30.70.330:FF:000500">
    <property type="entry name" value="Polyadenylate-binding protein"/>
    <property type="match status" value="1"/>
</dbReference>
<dbReference type="NCBIfam" id="TIGR01628">
    <property type="entry name" value="PABP-1234"/>
    <property type="match status" value="1"/>
</dbReference>
<evidence type="ECO:0000256" key="1">
    <source>
        <dbReference type="ARBA" id="ARBA00004123"/>
    </source>
</evidence>
<dbReference type="InterPro" id="IPR006515">
    <property type="entry name" value="PABP_1234"/>
</dbReference>
<evidence type="ECO:0000256" key="4">
    <source>
        <dbReference type="ARBA" id="ARBA00022490"/>
    </source>
</evidence>
<dbReference type="CDD" id="cd12381">
    <property type="entry name" value="RRM4_I_PABPs"/>
    <property type="match status" value="1"/>
</dbReference>
<evidence type="ECO:0000256" key="10">
    <source>
        <dbReference type="RuleBase" id="RU362004"/>
    </source>
</evidence>
<comment type="subcellular location">
    <subcellularLocation>
        <location evidence="2 10">Cytoplasm</location>
    </subcellularLocation>
    <subcellularLocation>
        <location evidence="1">Nucleus</location>
    </subcellularLocation>
</comment>
<evidence type="ECO:0000313" key="15">
    <source>
        <dbReference type="EnsemblPlants" id="PNT77660"/>
    </source>
</evidence>
<dbReference type="GeneID" id="100828353"/>
<sequence length="657" mass="73006">MAAAPESEVAAAEEMMAGRDQEPAPVPASEEAPPAAAAGTNATVPALYVGDLHEDAQEEHLFDAFSKVGAVTSVRVCRDTATSSSLRYGYVNYFSQADAMTALEKMNHSLILDKPIRVMWSNRDPDARRSGVGNVFVKNLNDHIDNVILQELFSKFGDILSCKVARNDDGTSRGYGFVQFAAQESADIAIENLNNSHFEGRQLHVAHFIKKSERSANNDDKYTNLYMKNLDDDMTEELIKLKFSQFGPLISVKIMKRDDGTSKGFGFVSFKSPDSAKKAKEAMNGIPLGSKSLYVARAQKKAERKQYLQLLHEEKRNEILTKSNGSNVYIKNISDRVDDETLRERFDEFGNITSVKIMRDDKGISKGFGFVCYNTPDEAKCAVSSMRGVMFYDKPLYVAIAQRKEDRKARLEQRFAELATMVGAASPVIPTGYPHVYFAHPSTHFPQGPSRQGFMYPPMGLGQEWRQNVFPSPHNIQQIHAPLMPNTPRQYRNNRGRMTGNMMTFPHTVNYVSHAQTAKDFMSMSRQQFGHAKYIPADVMTSGLAIHHSDPVSSVNDPFTSLLAAAPPDQQRNMLGNRLYPLVERYHPELASKITGMLLDLDSSDVVLLICSPDMLSAKINECAQLLQGQQAAKTKPEDQEALHPGFLLDSAGVNAN</sequence>
<comment type="similarity">
    <text evidence="3 10">Belongs to the polyadenylate-binding protein type-1 family.</text>
</comment>
<evidence type="ECO:0000256" key="8">
    <source>
        <dbReference type="ARBA" id="ARBA00054110"/>
    </source>
</evidence>
<dbReference type="SUPFAM" id="SSF54928">
    <property type="entry name" value="RNA-binding domain, RBD"/>
    <property type="match status" value="2"/>
</dbReference>
<keyword evidence="4 10" id="KW-0963">Cytoplasm</keyword>
<keyword evidence="7" id="KW-0539">Nucleus</keyword>
<dbReference type="PROSITE" id="PS51309">
    <property type="entry name" value="PABC"/>
    <property type="match status" value="1"/>
</dbReference>
<dbReference type="GO" id="GO:0008266">
    <property type="term" value="F:poly(U) RNA binding"/>
    <property type="evidence" value="ECO:0000318"/>
    <property type="project" value="GO_Central"/>
</dbReference>
<dbReference type="Pfam" id="PF00076">
    <property type="entry name" value="RRM_1"/>
    <property type="match status" value="4"/>
</dbReference>
<evidence type="ECO:0000256" key="6">
    <source>
        <dbReference type="ARBA" id="ARBA00022884"/>
    </source>
</evidence>
<feature type="domain" description="RRM" evidence="12">
    <location>
        <begin position="326"/>
        <end position="403"/>
    </location>
</feature>
<dbReference type="GO" id="GO:0005634">
    <property type="term" value="C:nucleus"/>
    <property type="evidence" value="ECO:0000318"/>
    <property type="project" value="GO_Central"/>
</dbReference>
<dbReference type="InterPro" id="IPR012677">
    <property type="entry name" value="Nucleotide-bd_a/b_plait_sf"/>
</dbReference>
<dbReference type="InterPro" id="IPR003954">
    <property type="entry name" value="RRM_euk-type"/>
</dbReference>
<evidence type="ECO:0000256" key="2">
    <source>
        <dbReference type="ARBA" id="ARBA00004496"/>
    </source>
</evidence>
<name>A0A2K2DTQ1_BRADI</name>
<feature type="domain" description="RRM" evidence="12">
    <location>
        <begin position="223"/>
        <end position="300"/>
    </location>
</feature>
<evidence type="ECO:0000256" key="7">
    <source>
        <dbReference type="ARBA" id="ARBA00023242"/>
    </source>
</evidence>
<reference evidence="14 15" key="1">
    <citation type="journal article" date="2010" name="Nature">
        <title>Genome sequencing and analysis of the model grass Brachypodium distachyon.</title>
        <authorList>
            <consortium name="International Brachypodium Initiative"/>
        </authorList>
    </citation>
    <scope>NUCLEOTIDE SEQUENCE [LARGE SCALE GENOMIC DNA]</scope>
    <source>
        <strain evidence="14 15">Bd21</strain>
    </source>
</reference>
<dbReference type="OrthoDB" id="19742at2759"/>
<keyword evidence="5" id="KW-0677">Repeat</keyword>
<dbReference type="FunFam" id="3.30.70.330:FF:000003">
    <property type="entry name" value="Polyadenylate-binding protein"/>
    <property type="match status" value="1"/>
</dbReference>
<dbReference type="PANTHER" id="PTHR24012">
    <property type="entry name" value="RNA BINDING PROTEIN"/>
    <property type="match status" value="1"/>
</dbReference>
<dbReference type="FunCoup" id="A0A2K2DTQ1">
    <property type="interactions" value="84"/>
</dbReference>
<feature type="compositionally biased region" description="Low complexity" evidence="11">
    <location>
        <begin position="1"/>
        <end position="15"/>
    </location>
</feature>
<evidence type="ECO:0000256" key="11">
    <source>
        <dbReference type="SAM" id="MobiDB-lite"/>
    </source>
</evidence>
<evidence type="ECO:0000259" key="13">
    <source>
        <dbReference type="PROSITE" id="PS51309"/>
    </source>
</evidence>
<proteinExistence type="inferred from homology"/>
<dbReference type="InterPro" id="IPR036053">
    <property type="entry name" value="PABP-dom"/>
</dbReference>
<dbReference type="Proteomes" id="UP000008810">
    <property type="component" value="Chromosome 1"/>
</dbReference>
<organism evidence="14">
    <name type="scientific">Brachypodium distachyon</name>
    <name type="common">Purple false brome</name>
    <name type="synonym">Trachynia distachya</name>
    <dbReference type="NCBI Taxonomy" id="15368"/>
    <lineage>
        <taxon>Eukaryota</taxon>
        <taxon>Viridiplantae</taxon>
        <taxon>Streptophyta</taxon>
        <taxon>Embryophyta</taxon>
        <taxon>Tracheophyta</taxon>
        <taxon>Spermatophyta</taxon>
        <taxon>Magnoliopsida</taxon>
        <taxon>Liliopsida</taxon>
        <taxon>Poales</taxon>
        <taxon>Poaceae</taxon>
        <taxon>BOP clade</taxon>
        <taxon>Pooideae</taxon>
        <taxon>Stipodae</taxon>
        <taxon>Brachypodieae</taxon>
        <taxon>Brachypodium</taxon>
    </lineage>
</organism>
<feature type="domain" description="PABC" evidence="13">
    <location>
        <begin position="555"/>
        <end position="632"/>
    </location>
</feature>
<dbReference type="GO" id="GO:0008143">
    <property type="term" value="F:poly(A) binding"/>
    <property type="evidence" value="ECO:0000318"/>
    <property type="project" value="GO_Central"/>
</dbReference>
<dbReference type="InterPro" id="IPR035979">
    <property type="entry name" value="RBD_domain_sf"/>
</dbReference>
<dbReference type="ExpressionAtlas" id="A0A2K2DTQ1">
    <property type="expression patterns" value="baseline"/>
</dbReference>
<dbReference type="EnsemblPlants" id="PNT77660">
    <property type="protein sequence ID" value="PNT77660"/>
    <property type="gene ID" value="BRADI_1g66410v3"/>
</dbReference>
<dbReference type="RefSeq" id="XP_010228793.2">
    <property type="nucleotide sequence ID" value="XM_010230491.2"/>
</dbReference>
<dbReference type="Pfam" id="PF00658">
    <property type="entry name" value="MLLE"/>
    <property type="match status" value="1"/>
</dbReference>
<feature type="domain" description="RRM" evidence="12">
    <location>
        <begin position="45"/>
        <end position="123"/>
    </location>
</feature>
<keyword evidence="16" id="KW-1185">Reference proteome</keyword>
<dbReference type="SMART" id="SM00517">
    <property type="entry name" value="PolyA"/>
    <property type="match status" value="1"/>
</dbReference>
<comment type="function">
    <text evidence="8">Binds the poly(A) tail of mRNA. Appears to be an important mediator of the multiple roles of the poly(A) tail in mRNA biogenesis, stability and translation.</text>
</comment>
<feature type="domain" description="RRM" evidence="12">
    <location>
        <begin position="133"/>
        <end position="210"/>
    </location>
</feature>
<evidence type="ECO:0000256" key="9">
    <source>
        <dbReference type="PROSITE-ProRule" id="PRU00176"/>
    </source>
</evidence>
<evidence type="ECO:0000256" key="5">
    <source>
        <dbReference type="ARBA" id="ARBA00022737"/>
    </source>
</evidence>
<dbReference type="Gramene" id="PNT77660">
    <property type="protein sequence ID" value="PNT77660"/>
    <property type="gene ID" value="BRADI_1g66410v3"/>
</dbReference>
<reference evidence="15" key="3">
    <citation type="submission" date="2018-08" db="UniProtKB">
        <authorList>
            <consortium name="EnsemblPlants"/>
        </authorList>
    </citation>
    <scope>IDENTIFICATION</scope>
    <source>
        <strain evidence="15">cv. Bd21</strain>
    </source>
</reference>
<reference evidence="14" key="2">
    <citation type="submission" date="2017-06" db="EMBL/GenBank/DDBJ databases">
        <title>WGS assembly of Brachypodium distachyon.</title>
        <authorList>
            <consortium name="The International Brachypodium Initiative"/>
            <person name="Lucas S."/>
            <person name="Harmon-Smith M."/>
            <person name="Lail K."/>
            <person name="Tice H."/>
            <person name="Grimwood J."/>
            <person name="Bruce D."/>
            <person name="Barry K."/>
            <person name="Shu S."/>
            <person name="Lindquist E."/>
            <person name="Wang M."/>
            <person name="Pitluck S."/>
            <person name="Vogel J.P."/>
            <person name="Garvin D.F."/>
            <person name="Mockler T.C."/>
            <person name="Schmutz J."/>
            <person name="Rokhsar D."/>
            <person name="Bevan M.W."/>
        </authorList>
    </citation>
    <scope>NUCLEOTIDE SEQUENCE</scope>
    <source>
        <strain evidence="14">Bd21</strain>
    </source>
</reference>
<feature type="region of interest" description="Disordered" evidence="11">
    <location>
        <begin position="1"/>
        <end position="37"/>
    </location>
</feature>
<dbReference type="EMBL" id="CM000880">
    <property type="protein sequence ID" value="PNT77660.1"/>
    <property type="molecule type" value="Genomic_DNA"/>
</dbReference>
<dbReference type="AlphaFoldDB" id="A0A2K2DTQ1"/>
<dbReference type="Gene3D" id="1.10.1900.10">
    <property type="entry name" value="c-terminal domain of poly(a) binding protein"/>
    <property type="match status" value="1"/>
</dbReference>
<feature type="compositionally biased region" description="Low complexity" evidence="11">
    <location>
        <begin position="27"/>
        <end position="37"/>
    </location>
</feature>
<dbReference type="STRING" id="15368.A0A2K2DTQ1"/>
<dbReference type="Gene3D" id="3.30.70.330">
    <property type="match status" value="4"/>
</dbReference>
<evidence type="ECO:0000313" key="16">
    <source>
        <dbReference type="Proteomes" id="UP000008810"/>
    </source>
</evidence>
<dbReference type="SMART" id="SM00361">
    <property type="entry name" value="RRM_1"/>
    <property type="match status" value="3"/>
</dbReference>
<keyword evidence="6 9" id="KW-0694">RNA-binding</keyword>
<evidence type="ECO:0000313" key="14">
    <source>
        <dbReference type="EMBL" id="PNT77660.1"/>
    </source>
</evidence>